<evidence type="ECO:0000313" key="1">
    <source>
        <dbReference type="EMBL" id="MFC1853648.1"/>
    </source>
</evidence>
<reference evidence="1 2" key="1">
    <citation type="submission" date="2024-09" db="EMBL/GenBank/DDBJ databases">
        <title>Laminarin stimulates single cell rates of sulfate reduction while oxygen inhibits transcriptomic activity in coastal marine sediment.</title>
        <authorList>
            <person name="Lindsay M."/>
            <person name="Orcutt B."/>
            <person name="Emerson D."/>
            <person name="Stepanauskas R."/>
            <person name="D'Angelo T."/>
        </authorList>
    </citation>
    <scope>NUCLEOTIDE SEQUENCE [LARGE SCALE GENOMIC DNA]</scope>
    <source>
        <strain evidence="1">SAG AM-311-K15</strain>
    </source>
</reference>
<gene>
    <name evidence="1" type="ORF">ACFL27_25985</name>
</gene>
<comment type="caution">
    <text evidence="1">The sequence shown here is derived from an EMBL/GenBank/DDBJ whole genome shotgun (WGS) entry which is preliminary data.</text>
</comment>
<dbReference type="EMBL" id="JBHPBY010000561">
    <property type="protein sequence ID" value="MFC1853648.1"/>
    <property type="molecule type" value="Genomic_DNA"/>
</dbReference>
<accession>A0ABV6Z5M2</accession>
<evidence type="ECO:0008006" key="3">
    <source>
        <dbReference type="Google" id="ProtNLM"/>
    </source>
</evidence>
<sequence length="133" mass="14490">MRNNTFCRSTFFVLIAWCVSGFFAISLICPQAALAEKITFGEQAVKEGFNLERADADHVQFTFSINQANLADVNINGEAMTHIAIPGSYMPRDFGMPDLPAPGTYIAIPQGARASVEIVQKKDIHARPKNSAG</sequence>
<dbReference type="Proteomes" id="UP001594351">
    <property type="component" value="Unassembled WGS sequence"/>
</dbReference>
<organism evidence="1 2">
    <name type="scientific">candidate division CSSED10-310 bacterium</name>
    <dbReference type="NCBI Taxonomy" id="2855610"/>
    <lineage>
        <taxon>Bacteria</taxon>
        <taxon>Bacteria division CSSED10-310</taxon>
    </lineage>
</organism>
<dbReference type="InterPro" id="IPR038490">
    <property type="entry name" value="Gingipain_propep_sf"/>
</dbReference>
<name>A0ABV6Z5M2_UNCC1</name>
<protein>
    <recommendedName>
        <fullName evidence="3">EfeO-type cupredoxin-like domain-containing protein</fullName>
    </recommendedName>
</protein>
<proteinExistence type="predicted"/>
<evidence type="ECO:0000313" key="2">
    <source>
        <dbReference type="Proteomes" id="UP001594351"/>
    </source>
</evidence>
<dbReference type="Gene3D" id="2.60.40.3800">
    <property type="match status" value="1"/>
</dbReference>
<keyword evidence="2" id="KW-1185">Reference proteome</keyword>